<evidence type="ECO:0000256" key="8">
    <source>
        <dbReference type="ARBA" id="ARBA00023237"/>
    </source>
</evidence>
<dbReference type="EMBL" id="JAPNMI010000003">
    <property type="protein sequence ID" value="MCY0789504.1"/>
    <property type="molecule type" value="Genomic_DNA"/>
</dbReference>
<evidence type="ECO:0000256" key="4">
    <source>
        <dbReference type="ARBA" id="ARBA00022452"/>
    </source>
</evidence>
<dbReference type="Pfam" id="PF13953">
    <property type="entry name" value="PapC_C"/>
    <property type="match status" value="1"/>
</dbReference>
<dbReference type="GO" id="GO:0009279">
    <property type="term" value="C:cell outer membrane"/>
    <property type="evidence" value="ECO:0007669"/>
    <property type="project" value="UniProtKB-SubCell"/>
</dbReference>
<proteinExistence type="inferred from homology"/>
<evidence type="ECO:0000256" key="5">
    <source>
        <dbReference type="ARBA" id="ARBA00022692"/>
    </source>
</evidence>
<dbReference type="PANTHER" id="PTHR30451:SF10">
    <property type="entry name" value="OUTER MEMBRANE USHER PROTEIN YFCU-RELATED"/>
    <property type="match status" value="1"/>
</dbReference>
<evidence type="ECO:0000259" key="10">
    <source>
        <dbReference type="Pfam" id="PF13953"/>
    </source>
</evidence>
<keyword evidence="7" id="KW-0472">Membrane</keyword>
<evidence type="ECO:0000256" key="3">
    <source>
        <dbReference type="ARBA" id="ARBA00022448"/>
    </source>
</evidence>
<reference evidence="12" key="1">
    <citation type="submission" date="2022-08" db="EMBL/GenBank/DDBJ databases">
        <authorList>
            <person name="Dale J.L."/>
        </authorList>
    </citation>
    <scope>NUCLEOTIDE SEQUENCE</scope>
    <source>
        <strain evidence="12">2022EL-00758</strain>
    </source>
</reference>
<dbReference type="GO" id="GO:0009297">
    <property type="term" value="P:pilus assembly"/>
    <property type="evidence" value="ECO:0007669"/>
    <property type="project" value="InterPro"/>
</dbReference>
<dbReference type="InterPro" id="IPR000015">
    <property type="entry name" value="Fimb_usher"/>
</dbReference>
<keyword evidence="5" id="KW-0812">Transmembrane</keyword>
<keyword evidence="4" id="KW-1134">Transmembrane beta strand</keyword>
<evidence type="ECO:0000256" key="1">
    <source>
        <dbReference type="ARBA" id="ARBA00004571"/>
    </source>
</evidence>
<evidence type="ECO:0000256" key="7">
    <source>
        <dbReference type="ARBA" id="ARBA00023136"/>
    </source>
</evidence>
<comment type="caution">
    <text evidence="12">The sequence shown here is derived from an EMBL/GenBank/DDBJ whole genome shotgun (WGS) entry which is preliminary data.</text>
</comment>
<comment type="similarity">
    <text evidence="2">Belongs to the fimbrial export usher family.</text>
</comment>
<protein>
    <submittedName>
        <fullName evidence="12">Fimbria/pilus outer membrane usher protein</fullName>
    </submittedName>
</protein>
<sequence length="840" mass="92880">MLIQRYTSFLTVVVTAISLVIFSAASKADNDIQFNTDLLDLKDKNNIDFNKFKKPGYIVPGVYTLAVKINNDSLPEQKIPFYAGENDSDMSRVCLSPDVVKSIGLTEETIKNATWWHNNECLNLTALPGFTAAGDLSSSTLKLTVPQAYLEYRTQNWDPPSLWDNGVPGIFFDYNLLANITRSLKMGNNKYNVTANGTTGINLGVWRFRGDWQTQVANTDSKSDFRWSRLYAYRALPQLKAKLIIGEDYLESDLFDSIRYVGASLRSSLLMLPPNLRGYAPEITGVASTNATVIISQQGRIIRQEQVAPGPFRIQTLSDVTTGKLDVTVKEQDGTEQQFQVDTATVPYLTRPGSVRYKLAAGRPSDVQHHTQGDTFATAEFSWGVSNGWSLFGGFIGSKDYKSVNAGIGRDLLNFGALSLDITHARASFNGGEKTAGNSYRINYSKRFDEYDSSIQFAGYRFSERDYVTFTDFVASKNYSELTGRNKEMYVISLNKNFRDIQLSGYINYSHQTYWDRPASDRLSLMLTKNIDLEKIKNINISLSAFRTKYSGSDKNDDGLYLSASIPWGDTGSIGYSVQTSSEDTINRATYYDQINRRTNYQLSTGTSDKGISAGTYLTYEGDRAKLTANAGYNHNDYASAGLGAQGGITLTNEGVDMHRQSIPGGTRLMIDTDGVPGIPVSDRGVPVRSNYFGKLVIPDVNSYYRNKIKVALNEMPENAEVDNSVVEATLTEGAIGYRKIGVLSGEKRMVSIRTPEGEYPPFGAQITNKNGRDTGIVNDGGYAYISGINSGESMTVTWDSDKTCRITFPESLSQSGNGLLLACMPESVTNSDQKNKLKQ</sequence>
<comment type="subcellular location">
    <subcellularLocation>
        <location evidence="1">Cell outer membrane</location>
        <topology evidence="1">Multi-pass membrane protein</topology>
    </subcellularLocation>
</comment>
<keyword evidence="8" id="KW-0998">Cell outer membrane</keyword>
<evidence type="ECO:0000313" key="13">
    <source>
        <dbReference type="Proteomes" id="UP001076655"/>
    </source>
</evidence>
<name>A0A9Q4CNE6_MORMO</name>
<dbReference type="GO" id="GO:0015473">
    <property type="term" value="F:fimbrial usher porin activity"/>
    <property type="evidence" value="ECO:0007669"/>
    <property type="project" value="InterPro"/>
</dbReference>
<dbReference type="Pfam" id="PF00577">
    <property type="entry name" value="Usher"/>
    <property type="match status" value="1"/>
</dbReference>
<evidence type="ECO:0000256" key="9">
    <source>
        <dbReference type="SAM" id="SignalP"/>
    </source>
</evidence>
<keyword evidence="3" id="KW-0813">Transport</keyword>
<evidence type="ECO:0000259" key="11">
    <source>
        <dbReference type="Pfam" id="PF13954"/>
    </source>
</evidence>
<dbReference type="RefSeq" id="WP_267785382.1">
    <property type="nucleotide sequence ID" value="NZ_CP148043.1"/>
</dbReference>
<keyword evidence="6 9" id="KW-0732">Signal</keyword>
<feature type="domain" description="PapC-like C-terminal" evidence="10">
    <location>
        <begin position="750"/>
        <end position="809"/>
    </location>
</feature>
<dbReference type="Gene3D" id="2.60.40.3110">
    <property type="match status" value="1"/>
</dbReference>
<evidence type="ECO:0000256" key="2">
    <source>
        <dbReference type="ARBA" id="ARBA00008064"/>
    </source>
</evidence>
<dbReference type="Gene3D" id="2.60.40.2610">
    <property type="entry name" value="Outer membrane usher protein FimD, plug domain"/>
    <property type="match status" value="1"/>
</dbReference>
<dbReference type="Gene3D" id="2.60.40.2070">
    <property type="match status" value="1"/>
</dbReference>
<evidence type="ECO:0000256" key="6">
    <source>
        <dbReference type="ARBA" id="ARBA00022729"/>
    </source>
</evidence>
<dbReference type="InterPro" id="IPR025885">
    <property type="entry name" value="PapC_N"/>
</dbReference>
<feature type="signal peptide" evidence="9">
    <location>
        <begin position="1"/>
        <end position="27"/>
    </location>
</feature>
<dbReference type="AlphaFoldDB" id="A0A9Q4CNE6"/>
<dbReference type="InterPro" id="IPR042186">
    <property type="entry name" value="FimD_plug_dom"/>
</dbReference>
<dbReference type="InterPro" id="IPR025949">
    <property type="entry name" value="PapC-like_C"/>
</dbReference>
<evidence type="ECO:0000313" key="12">
    <source>
        <dbReference type="EMBL" id="MCY0789504.1"/>
    </source>
</evidence>
<gene>
    <name evidence="12" type="ORF">N0392_07380</name>
</gene>
<dbReference type="InterPro" id="IPR043142">
    <property type="entry name" value="PapC-like_C_sf"/>
</dbReference>
<dbReference type="Gene3D" id="3.10.20.410">
    <property type="match status" value="1"/>
</dbReference>
<dbReference type="PANTHER" id="PTHR30451">
    <property type="entry name" value="OUTER MEMBRANE USHER PROTEIN"/>
    <property type="match status" value="1"/>
</dbReference>
<dbReference type="Pfam" id="PF13954">
    <property type="entry name" value="PapC_N"/>
    <property type="match status" value="1"/>
</dbReference>
<feature type="chain" id="PRO_5040343588" evidence="9">
    <location>
        <begin position="28"/>
        <end position="840"/>
    </location>
</feature>
<feature type="domain" description="PapC N-terminal" evidence="11">
    <location>
        <begin position="33"/>
        <end position="176"/>
    </location>
</feature>
<accession>A0A9Q4CNE6</accession>
<organism evidence="12 13">
    <name type="scientific">Morganella morganii</name>
    <name type="common">Proteus morganii</name>
    <dbReference type="NCBI Taxonomy" id="582"/>
    <lineage>
        <taxon>Bacteria</taxon>
        <taxon>Pseudomonadati</taxon>
        <taxon>Pseudomonadota</taxon>
        <taxon>Gammaproteobacteria</taxon>
        <taxon>Enterobacterales</taxon>
        <taxon>Morganellaceae</taxon>
        <taxon>Morganella</taxon>
    </lineage>
</organism>
<dbReference type="Proteomes" id="UP001076655">
    <property type="component" value="Unassembled WGS sequence"/>
</dbReference>
<dbReference type="SUPFAM" id="SSF141729">
    <property type="entry name" value="FimD N-terminal domain-like"/>
    <property type="match status" value="1"/>
</dbReference>
<dbReference type="InterPro" id="IPR037224">
    <property type="entry name" value="PapC_N_sf"/>
</dbReference>